<reference evidence="1" key="1">
    <citation type="submission" date="2019-02" db="EMBL/GenBank/DDBJ databases">
        <authorList>
            <person name="Gruber-Vodicka R. H."/>
            <person name="Seah K. B. B."/>
        </authorList>
    </citation>
    <scope>NUCLEOTIDE SEQUENCE</scope>
    <source>
        <strain evidence="1">BECK_BZ165</strain>
    </source>
</reference>
<dbReference type="AlphaFoldDB" id="A0A450TVX0"/>
<accession>A0A450TVX0</accession>
<proteinExistence type="predicted"/>
<protein>
    <submittedName>
        <fullName evidence="1">Uncharacterized protein</fullName>
    </submittedName>
</protein>
<organism evidence="1">
    <name type="scientific">Candidatus Kentrum sp. FM</name>
    <dbReference type="NCBI Taxonomy" id="2126340"/>
    <lineage>
        <taxon>Bacteria</taxon>
        <taxon>Pseudomonadati</taxon>
        <taxon>Pseudomonadota</taxon>
        <taxon>Gammaproteobacteria</taxon>
        <taxon>Candidatus Kentrum</taxon>
    </lineage>
</organism>
<dbReference type="EMBL" id="CAADFA010000705">
    <property type="protein sequence ID" value="VFJ73152.1"/>
    <property type="molecule type" value="Genomic_DNA"/>
</dbReference>
<evidence type="ECO:0000313" key="1">
    <source>
        <dbReference type="EMBL" id="VFJ73152.1"/>
    </source>
</evidence>
<sequence>MDKKSPFLAQFLARMSAFERENSTFLLVFHPVSADVIFWECTLGFYCHILGMHPGFLLSFFGNAPINIVPDRKVIFLFRNIALHSFFEMKILRFGEYGPAFGALLSIMARKMPDL</sequence>
<gene>
    <name evidence="1" type="ORF">BECKFM1743C_GA0114222_107052</name>
</gene>
<name>A0A450TVX0_9GAMM</name>